<accession>A0A0M3KKH1</accession>
<name>A0A0M3KKH1_ANISI</name>
<evidence type="ECO:0000256" key="1">
    <source>
        <dbReference type="SAM" id="Phobius"/>
    </source>
</evidence>
<keyword evidence="1" id="KW-0812">Transmembrane</keyword>
<keyword evidence="1" id="KW-0472">Membrane</keyword>
<dbReference type="AlphaFoldDB" id="A0A0M3KKH1"/>
<dbReference type="EMBL" id="UYRR01041059">
    <property type="protein sequence ID" value="VDK80460.1"/>
    <property type="molecule type" value="Genomic_DNA"/>
</dbReference>
<protein>
    <submittedName>
        <fullName evidence="2 4">Uncharacterized protein</fullName>
    </submittedName>
</protein>
<evidence type="ECO:0000313" key="3">
    <source>
        <dbReference type="Proteomes" id="UP000267096"/>
    </source>
</evidence>
<evidence type="ECO:0000313" key="2">
    <source>
        <dbReference type="EMBL" id="VDK80460.1"/>
    </source>
</evidence>
<keyword evidence="3" id="KW-1185">Reference proteome</keyword>
<dbReference type="WBParaSite" id="ASIM_0002150101-mRNA-1">
    <property type="protein sequence ID" value="ASIM_0002150101-mRNA-1"/>
    <property type="gene ID" value="ASIM_0002150101"/>
</dbReference>
<evidence type="ECO:0000313" key="4">
    <source>
        <dbReference type="WBParaSite" id="ASIM_0002150101-mRNA-1"/>
    </source>
</evidence>
<reference evidence="2 3" key="2">
    <citation type="submission" date="2018-11" db="EMBL/GenBank/DDBJ databases">
        <authorList>
            <consortium name="Pathogen Informatics"/>
        </authorList>
    </citation>
    <scope>NUCLEOTIDE SEQUENCE [LARGE SCALE GENOMIC DNA]</scope>
</reference>
<organism evidence="4">
    <name type="scientific">Anisakis simplex</name>
    <name type="common">Herring worm</name>
    <dbReference type="NCBI Taxonomy" id="6269"/>
    <lineage>
        <taxon>Eukaryota</taxon>
        <taxon>Metazoa</taxon>
        <taxon>Ecdysozoa</taxon>
        <taxon>Nematoda</taxon>
        <taxon>Chromadorea</taxon>
        <taxon>Rhabditida</taxon>
        <taxon>Spirurina</taxon>
        <taxon>Ascaridomorpha</taxon>
        <taxon>Ascaridoidea</taxon>
        <taxon>Anisakidae</taxon>
        <taxon>Anisakis</taxon>
        <taxon>Anisakis simplex complex</taxon>
    </lineage>
</organism>
<feature type="transmembrane region" description="Helical" evidence="1">
    <location>
        <begin position="25"/>
        <end position="50"/>
    </location>
</feature>
<reference evidence="4" key="1">
    <citation type="submission" date="2017-02" db="UniProtKB">
        <authorList>
            <consortium name="WormBaseParasite"/>
        </authorList>
    </citation>
    <scope>IDENTIFICATION</scope>
</reference>
<dbReference type="Proteomes" id="UP000267096">
    <property type="component" value="Unassembled WGS sequence"/>
</dbReference>
<keyword evidence="1" id="KW-1133">Transmembrane helix</keyword>
<sequence>MFQLLVERNERITSLGSGSQTPSSIRVVIIGLLIAIVLLIAFIAALFIYYQRAEKVPKEKLREIDLKPMQNGSQHSVLPTQITNDLKSESDSYVQSSKHSLNMISGWIFAYVDITFGFTITFDC</sequence>
<gene>
    <name evidence="2" type="ORF">ASIM_LOCUS20868</name>
</gene>
<proteinExistence type="predicted"/>